<comment type="caution">
    <text evidence="2">The sequence shown here is derived from an EMBL/GenBank/DDBJ whole genome shotgun (WGS) entry which is preliminary data.</text>
</comment>
<organism evidence="2 3">
    <name type="scientific">Diaporthe vaccinii</name>
    <dbReference type="NCBI Taxonomy" id="105482"/>
    <lineage>
        <taxon>Eukaryota</taxon>
        <taxon>Fungi</taxon>
        <taxon>Dikarya</taxon>
        <taxon>Ascomycota</taxon>
        <taxon>Pezizomycotina</taxon>
        <taxon>Sordariomycetes</taxon>
        <taxon>Sordariomycetidae</taxon>
        <taxon>Diaporthales</taxon>
        <taxon>Diaporthaceae</taxon>
        <taxon>Diaporthe</taxon>
        <taxon>Diaporthe eres species complex</taxon>
    </lineage>
</organism>
<accession>A0ABR4DYP8</accession>
<evidence type="ECO:0000313" key="2">
    <source>
        <dbReference type="EMBL" id="KAL2275284.1"/>
    </source>
</evidence>
<protein>
    <submittedName>
        <fullName evidence="2">Uncharacterized protein</fullName>
    </submittedName>
</protein>
<proteinExistence type="predicted"/>
<dbReference type="EMBL" id="JBAWTH010000138">
    <property type="protein sequence ID" value="KAL2275284.1"/>
    <property type="molecule type" value="Genomic_DNA"/>
</dbReference>
<keyword evidence="3" id="KW-1185">Reference proteome</keyword>
<gene>
    <name evidence="2" type="ORF">FJTKL_02143</name>
</gene>
<feature type="region of interest" description="Disordered" evidence="1">
    <location>
        <begin position="1"/>
        <end position="38"/>
    </location>
</feature>
<evidence type="ECO:0000256" key="1">
    <source>
        <dbReference type="SAM" id="MobiDB-lite"/>
    </source>
</evidence>
<sequence>MQSGKEGGRGVKEATPVPASHSAQRPVPSAQCQSQRQCDPRFPVSVPKVYLTLSVSHPAPRPSLLILSSPKPVTAPTTVSAAVAASNPRSLFANTLRKSSSTPVIRFVFLFSFRQPV</sequence>
<name>A0ABR4DYP8_9PEZI</name>
<reference evidence="2 3" key="1">
    <citation type="submission" date="2024-03" db="EMBL/GenBank/DDBJ databases">
        <title>A high-quality draft genome sequence of Diaporthe vaccinii, a causative agent of upright dieback and viscid rot disease in cranberry plants.</title>
        <authorList>
            <person name="Sarrasin M."/>
            <person name="Lang B.F."/>
            <person name="Burger G."/>
        </authorList>
    </citation>
    <scope>NUCLEOTIDE SEQUENCE [LARGE SCALE GENOMIC DNA]</scope>
    <source>
        <strain evidence="2 3">IS7</strain>
    </source>
</reference>
<evidence type="ECO:0000313" key="3">
    <source>
        <dbReference type="Proteomes" id="UP001600888"/>
    </source>
</evidence>
<feature type="compositionally biased region" description="Basic and acidic residues" evidence="1">
    <location>
        <begin position="1"/>
        <end position="12"/>
    </location>
</feature>
<dbReference type="Proteomes" id="UP001600888">
    <property type="component" value="Unassembled WGS sequence"/>
</dbReference>